<evidence type="ECO:0000256" key="2">
    <source>
        <dbReference type="ARBA" id="ARBA00022723"/>
    </source>
</evidence>
<name>A0A1I4EJK4_9HYPH</name>
<feature type="domain" description="Cytochrome c" evidence="6">
    <location>
        <begin position="23"/>
        <end position="113"/>
    </location>
</feature>
<protein>
    <submittedName>
        <fullName evidence="7">Cytochrome C oxidase, cbb3-type, subunit III</fullName>
    </submittedName>
</protein>
<proteinExistence type="predicted"/>
<keyword evidence="1 4" id="KW-0349">Heme</keyword>
<evidence type="ECO:0000259" key="6">
    <source>
        <dbReference type="PROSITE" id="PS51007"/>
    </source>
</evidence>
<comment type="caution">
    <text evidence="7">The sequence shown here is derived from an EMBL/GenBank/DDBJ whole genome shotgun (WGS) entry which is preliminary data.</text>
</comment>
<dbReference type="InterPro" id="IPR003143">
    <property type="entry name" value="Cyt_cd1_C_sf"/>
</dbReference>
<dbReference type="Gene3D" id="2.140.10.20">
    <property type="entry name" value="C-terminal (heme d1) domain of cytochrome cd1-nitrite reductase"/>
    <property type="match status" value="1"/>
</dbReference>
<keyword evidence="2 4" id="KW-0479">Metal-binding</keyword>
<evidence type="ECO:0000313" key="7">
    <source>
        <dbReference type="EMBL" id="SFL05393.1"/>
    </source>
</evidence>
<dbReference type="InterPro" id="IPR011048">
    <property type="entry name" value="Haem_d1_sf"/>
</dbReference>
<gene>
    <name evidence="7" type="ORF">SAMN04488518_11579</name>
</gene>
<evidence type="ECO:0000256" key="3">
    <source>
        <dbReference type="ARBA" id="ARBA00023004"/>
    </source>
</evidence>
<evidence type="ECO:0000256" key="4">
    <source>
        <dbReference type="PROSITE-ProRule" id="PRU00433"/>
    </source>
</evidence>
<dbReference type="SUPFAM" id="SSF46626">
    <property type="entry name" value="Cytochrome c"/>
    <property type="match status" value="1"/>
</dbReference>
<dbReference type="PANTHER" id="PTHR47197">
    <property type="entry name" value="PROTEIN NIRF"/>
    <property type="match status" value="1"/>
</dbReference>
<dbReference type="SUPFAM" id="SSF51004">
    <property type="entry name" value="C-terminal (heme d1) domain of cytochrome cd1-nitrite reductase"/>
    <property type="match status" value="1"/>
</dbReference>
<dbReference type="Pfam" id="PF02239">
    <property type="entry name" value="Cytochrom_D1"/>
    <property type="match status" value="1"/>
</dbReference>
<dbReference type="EMBL" id="FOSK01000015">
    <property type="protein sequence ID" value="SFL05393.1"/>
    <property type="molecule type" value="Genomic_DNA"/>
</dbReference>
<sequence length="533" mass="58979">MKLNTFMPKLAGVLLATCMLAGAAEARGKKLELYPVSDATKGTYQELCAECHGGDRLGGIGPALIPESLKRLRVSAATSTIKDGRVHTQMPAFGDQLNDQQVADLVNLVKTPLGAMPVWGEKEINATRVFNEDYKPVEKPVYESDPLNLFVVVETGDHYATVMDGDTFEPLTRFKTQFALHGGPKFTPDGHYVFFMSRDGWITKYDMWALKVVGEVRGGINSRNIALSRDGKHIALANYLPHSLVMLSAEDLSVEKIFEAESLGGETTRVSAVYQAPERDSFVVAMKDTPEVWEVSTNPKAEPEFDAYVDAENYGQNGTKPTSEGLFALRRIQVDAPMDDFFFDQSYKHLMGSSRDGKSGVVVDMDEGATIAKIDLPGFPHLGSGISWEWQGKPVMVTPHLSESKISVIDMSNWSVLKTLDTAGPGFFMRSHENSKYAWADVFFGPNKDQMYVIDKETLEIVKTLKPLPGKTAAHIEFDRDGSHAILSIWEDDGMIIIYDAKTLEEVKRIPMSKPSGKYNVWNKITFSAGTSH</sequence>
<evidence type="ECO:0000256" key="5">
    <source>
        <dbReference type="SAM" id="SignalP"/>
    </source>
</evidence>
<keyword evidence="3 4" id="KW-0408">Iron</keyword>
<dbReference type="CDD" id="cd20777">
    <property type="entry name" value="8prop_heme-binding_NirN"/>
    <property type="match status" value="1"/>
</dbReference>
<keyword evidence="5" id="KW-0732">Signal</keyword>
<organism evidence="7 8">
    <name type="scientific">Pseudovibrio ascidiaceicola</name>
    <dbReference type="NCBI Taxonomy" id="285279"/>
    <lineage>
        <taxon>Bacteria</taxon>
        <taxon>Pseudomonadati</taxon>
        <taxon>Pseudomonadota</taxon>
        <taxon>Alphaproteobacteria</taxon>
        <taxon>Hyphomicrobiales</taxon>
        <taxon>Stappiaceae</taxon>
        <taxon>Pseudovibrio</taxon>
    </lineage>
</organism>
<reference evidence="7 8" key="1">
    <citation type="submission" date="2016-10" db="EMBL/GenBank/DDBJ databases">
        <authorList>
            <person name="Varghese N."/>
            <person name="Submissions S."/>
        </authorList>
    </citation>
    <scope>NUCLEOTIDE SEQUENCE [LARGE SCALE GENOMIC DNA]</scope>
    <source>
        <strain evidence="7 8">DSM 16392</strain>
    </source>
</reference>
<dbReference type="InterPro" id="IPR009056">
    <property type="entry name" value="Cyt_c-like_dom"/>
</dbReference>
<dbReference type="RefSeq" id="WP_244527208.1">
    <property type="nucleotide sequence ID" value="NZ_FOSK01000015.1"/>
</dbReference>
<feature type="signal peptide" evidence="5">
    <location>
        <begin position="1"/>
        <end position="23"/>
    </location>
</feature>
<dbReference type="PROSITE" id="PS51007">
    <property type="entry name" value="CYTC"/>
    <property type="match status" value="1"/>
</dbReference>
<keyword evidence="8" id="KW-1185">Reference proteome</keyword>
<feature type="chain" id="PRO_5045821222" evidence="5">
    <location>
        <begin position="24"/>
        <end position="533"/>
    </location>
</feature>
<dbReference type="InterPro" id="IPR036909">
    <property type="entry name" value="Cyt_c-like_dom_sf"/>
</dbReference>
<dbReference type="PANTHER" id="PTHR47197:SF3">
    <property type="entry name" value="DIHYDRO-HEME D1 DEHYDROGENASE"/>
    <property type="match status" value="1"/>
</dbReference>
<accession>A0A1I4EJK4</accession>
<dbReference type="Gene3D" id="1.10.760.10">
    <property type="entry name" value="Cytochrome c-like domain"/>
    <property type="match status" value="1"/>
</dbReference>
<dbReference type="Pfam" id="PF13442">
    <property type="entry name" value="Cytochrome_CBB3"/>
    <property type="match status" value="1"/>
</dbReference>
<dbReference type="InterPro" id="IPR051200">
    <property type="entry name" value="Host-pathogen_enzymatic-act"/>
</dbReference>
<evidence type="ECO:0000313" key="8">
    <source>
        <dbReference type="Proteomes" id="UP000199598"/>
    </source>
</evidence>
<dbReference type="Proteomes" id="UP000199598">
    <property type="component" value="Unassembled WGS sequence"/>
</dbReference>
<evidence type="ECO:0000256" key="1">
    <source>
        <dbReference type="ARBA" id="ARBA00022617"/>
    </source>
</evidence>